<reference evidence="2 3" key="1">
    <citation type="submission" date="2019-06" db="EMBL/GenBank/DDBJ databases">
        <title>WGS assembly of Gossypium darwinii.</title>
        <authorList>
            <person name="Chen Z.J."/>
            <person name="Sreedasyam A."/>
            <person name="Ando A."/>
            <person name="Song Q."/>
            <person name="De L."/>
            <person name="Hulse-Kemp A."/>
            <person name="Ding M."/>
            <person name="Ye W."/>
            <person name="Kirkbride R."/>
            <person name="Jenkins J."/>
            <person name="Plott C."/>
            <person name="Lovell J."/>
            <person name="Lin Y.-M."/>
            <person name="Vaughn R."/>
            <person name="Liu B."/>
            <person name="Li W."/>
            <person name="Simpson S."/>
            <person name="Scheffler B."/>
            <person name="Saski C."/>
            <person name="Grover C."/>
            <person name="Hu G."/>
            <person name="Conover J."/>
            <person name="Carlson J."/>
            <person name="Shu S."/>
            <person name="Boston L."/>
            <person name="Williams M."/>
            <person name="Peterson D."/>
            <person name="Mcgee K."/>
            <person name="Jones D."/>
            <person name="Wendel J."/>
            <person name="Stelly D."/>
            <person name="Grimwood J."/>
            <person name="Schmutz J."/>
        </authorList>
    </citation>
    <scope>NUCLEOTIDE SEQUENCE [LARGE SCALE GENOMIC DNA]</scope>
    <source>
        <strain evidence="2">1808015.09</strain>
    </source>
</reference>
<protein>
    <recommendedName>
        <fullName evidence="4">Retrotransposon Copia-like N-terminal domain-containing protein</fullName>
    </recommendedName>
</protein>
<name>A0A5D2AZ72_GOSDA</name>
<accession>A0A5D2AZ72</accession>
<sequence length="102" mass="11869">MRIRAPNKCGLLTGSKPKPPADGKQLETWLIDNNRVKSWLIDSMSMLLMQRFICLQTAEEIWETVAKTFHIFFADLDPEFNQAQCEILRKDPPFDLKSCYAY</sequence>
<evidence type="ECO:0000313" key="3">
    <source>
        <dbReference type="Proteomes" id="UP000323506"/>
    </source>
</evidence>
<keyword evidence="3" id="KW-1185">Reference proteome</keyword>
<feature type="non-terminal residue" evidence="2">
    <location>
        <position position="102"/>
    </location>
</feature>
<evidence type="ECO:0000313" key="2">
    <source>
        <dbReference type="EMBL" id="TYG49879.1"/>
    </source>
</evidence>
<dbReference type="Proteomes" id="UP000323506">
    <property type="component" value="Chromosome D10"/>
</dbReference>
<feature type="region of interest" description="Disordered" evidence="1">
    <location>
        <begin position="1"/>
        <end position="23"/>
    </location>
</feature>
<dbReference type="AlphaFoldDB" id="A0A5D2AZ72"/>
<dbReference type="PANTHER" id="PTHR37610">
    <property type="entry name" value="CCHC-TYPE DOMAIN-CONTAINING PROTEIN"/>
    <property type="match status" value="1"/>
</dbReference>
<evidence type="ECO:0008006" key="4">
    <source>
        <dbReference type="Google" id="ProtNLM"/>
    </source>
</evidence>
<organism evidence="2 3">
    <name type="scientific">Gossypium darwinii</name>
    <name type="common">Darwin's cotton</name>
    <name type="synonym">Gossypium barbadense var. darwinii</name>
    <dbReference type="NCBI Taxonomy" id="34276"/>
    <lineage>
        <taxon>Eukaryota</taxon>
        <taxon>Viridiplantae</taxon>
        <taxon>Streptophyta</taxon>
        <taxon>Embryophyta</taxon>
        <taxon>Tracheophyta</taxon>
        <taxon>Spermatophyta</taxon>
        <taxon>Magnoliopsida</taxon>
        <taxon>eudicotyledons</taxon>
        <taxon>Gunneridae</taxon>
        <taxon>Pentapetalae</taxon>
        <taxon>rosids</taxon>
        <taxon>malvids</taxon>
        <taxon>Malvales</taxon>
        <taxon>Malvaceae</taxon>
        <taxon>Malvoideae</taxon>
        <taxon>Gossypium</taxon>
    </lineage>
</organism>
<dbReference type="PANTHER" id="PTHR37610:SF45">
    <property type="entry name" value="RETROTRANSPOSON GAG DOMAIN-CONTAINING PROTEIN"/>
    <property type="match status" value="1"/>
</dbReference>
<proteinExistence type="predicted"/>
<gene>
    <name evidence="2" type="ORF">ES288_D10G129600v1</name>
</gene>
<evidence type="ECO:0000256" key="1">
    <source>
        <dbReference type="SAM" id="MobiDB-lite"/>
    </source>
</evidence>
<dbReference type="EMBL" id="CM017710">
    <property type="protein sequence ID" value="TYG49879.1"/>
    <property type="molecule type" value="Genomic_DNA"/>
</dbReference>